<gene>
    <name evidence="4" type="primary">LOC112682930</name>
</gene>
<dbReference type="GO" id="GO:0006310">
    <property type="term" value="P:DNA recombination"/>
    <property type="evidence" value="ECO:0007669"/>
    <property type="project" value="UniProtKB-KW"/>
</dbReference>
<keyword evidence="1" id="KW-0347">Helicase</keyword>
<dbReference type="AlphaFoldDB" id="A0A8B8FF43"/>
<dbReference type="Proteomes" id="UP000694846">
    <property type="component" value="Unplaced"/>
</dbReference>
<comment type="cofactor">
    <cofactor evidence="1">
        <name>Mg(2+)</name>
        <dbReference type="ChEBI" id="CHEBI:18420"/>
    </cofactor>
</comment>
<evidence type="ECO:0000313" key="4">
    <source>
        <dbReference type="RefSeq" id="XP_025409499.1"/>
    </source>
</evidence>
<dbReference type="Pfam" id="PF05970">
    <property type="entry name" value="PIF1"/>
    <property type="match status" value="1"/>
</dbReference>
<evidence type="ECO:0000256" key="1">
    <source>
        <dbReference type="RuleBase" id="RU363044"/>
    </source>
</evidence>
<dbReference type="OrthoDB" id="8190113at2759"/>
<dbReference type="GO" id="GO:0000723">
    <property type="term" value="P:telomere maintenance"/>
    <property type="evidence" value="ECO:0007669"/>
    <property type="project" value="InterPro"/>
</dbReference>
<reference evidence="4" key="1">
    <citation type="submission" date="2025-08" db="UniProtKB">
        <authorList>
            <consortium name="RefSeq"/>
        </authorList>
    </citation>
    <scope>IDENTIFICATION</scope>
    <source>
        <tissue evidence="4">Whole body</tissue>
    </source>
</reference>
<dbReference type="GO" id="GO:0006281">
    <property type="term" value="P:DNA repair"/>
    <property type="evidence" value="ECO:0007669"/>
    <property type="project" value="UniProtKB-KW"/>
</dbReference>
<accession>A0A8B8FF43</accession>
<dbReference type="RefSeq" id="XP_025409499.1">
    <property type="nucleotide sequence ID" value="XM_025553714.1"/>
</dbReference>
<organism evidence="3 4">
    <name type="scientific">Sipha flava</name>
    <name type="common">yellow sugarcane aphid</name>
    <dbReference type="NCBI Taxonomy" id="143950"/>
    <lineage>
        <taxon>Eukaryota</taxon>
        <taxon>Metazoa</taxon>
        <taxon>Ecdysozoa</taxon>
        <taxon>Arthropoda</taxon>
        <taxon>Hexapoda</taxon>
        <taxon>Insecta</taxon>
        <taxon>Pterygota</taxon>
        <taxon>Neoptera</taxon>
        <taxon>Paraneoptera</taxon>
        <taxon>Hemiptera</taxon>
        <taxon>Sternorrhyncha</taxon>
        <taxon>Aphidomorpha</taxon>
        <taxon>Aphidoidea</taxon>
        <taxon>Aphididae</taxon>
        <taxon>Sipha</taxon>
    </lineage>
</organism>
<dbReference type="SUPFAM" id="SSF52540">
    <property type="entry name" value="P-loop containing nucleoside triphosphate hydrolases"/>
    <property type="match status" value="1"/>
</dbReference>
<keyword evidence="1" id="KW-0067">ATP-binding</keyword>
<sequence length="475" mass="53868">MGRLYTVHPNMVECYYLRLLLVNVVGPRSFEDLRTINGHLCATYREACEHLGLLENYACWDSLLQDASIVSFPHQIRMLYAIIISTCFPSNPIELWNKYRDFMTEDFLIRMRHHTGNFNLIITLEMYNEALIAIEDMCLTIANKALGQLGMISPNRPMHDFFDGELRRKQQYDINELQTFVNLNVPKLNDQQKNVYDTIMQAVQNEAGGLYFLDAPGGTGKTFVISLILANIRVQGKIALALASSGIAATLLDGGRTAHSALKLPLNVQVIENPTCNISRNSAMAKVLQQTAIILLDECTMTHKKSLEAIHCTMQDLRGNHNIFGGALILLSGDFRQTLLVISRSPPADEINACLKSSFMWRYVRKLTLNINMRVQLQNDQSADRFSKQLLEIGNGKVQIDNTNGLISLPNNFCTILQSKEELIKRVFPNIIQNHRNHNWLSERAILAPKKCASQCYQLSHPRKIAWCSNIIQIY</sequence>
<evidence type="ECO:0000259" key="2">
    <source>
        <dbReference type="Pfam" id="PF05970"/>
    </source>
</evidence>
<comment type="catalytic activity">
    <reaction evidence="1">
        <text>ATP + H2O = ADP + phosphate + H(+)</text>
        <dbReference type="Rhea" id="RHEA:13065"/>
        <dbReference type="ChEBI" id="CHEBI:15377"/>
        <dbReference type="ChEBI" id="CHEBI:15378"/>
        <dbReference type="ChEBI" id="CHEBI:30616"/>
        <dbReference type="ChEBI" id="CHEBI:43474"/>
        <dbReference type="ChEBI" id="CHEBI:456216"/>
        <dbReference type="EC" id="5.6.2.3"/>
    </reaction>
</comment>
<dbReference type="PANTHER" id="PTHR10492:SF57">
    <property type="entry name" value="ATP-DEPENDENT DNA HELICASE"/>
    <property type="match status" value="1"/>
</dbReference>
<keyword evidence="1" id="KW-0547">Nucleotide-binding</keyword>
<keyword evidence="1" id="KW-0378">Hydrolase</keyword>
<dbReference type="Gene3D" id="3.40.50.300">
    <property type="entry name" value="P-loop containing nucleotide triphosphate hydrolases"/>
    <property type="match status" value="1"/>
</dbReference>
<dbReference type="InterPro" id="IPR010285">
    <property type="entry name" value="DNA_helicase_pif1-like_DEAD"/>
</dbReference>
<keyword evidence="1" id="KW-0227">DNA damage</keyword>
<keyword evidence="1" id="KW-0234">DNA repair</keyword>
<proteinExistence type="inferred from homology"/>
<protein>
    <recommendedName>
        <fullName evidence="1">ATP-dependent DNA helicase</fullName>
        <ecNumber evidence="1">5.6.2.3</ecNumber>
    </recommendedName>
</protein>
<evidence type="ECO:0000313" key="3">
    <source>
        <dbReference type="Proteomes" id="UP000694846"/>
    </source>
</evidence>
<dbReference type="PANTHER" id="PTHR10492">
    <property type="match status" value="1"/>
</dbReference>
<dbReference type="GO" id="GO:0016787">
    <property type="term" value="F:hydrolase activity"/>
    <property type="evidence" value="ECO:0007669"/>
    <property type="project" value="UniProtKB-KW"/>
</dbReference>
<comment type="similarity">
    <text evidence="1">Belongs to the helicase family.</text>
</comment>
<keyword evidence="3" id="KW-1185">Reference proteome</keyword>
<feature type="domain" description="DNA helicase Pif1-like DEAD-box helicase" evidence="2">
    <location>
        <begin position="187"/>
        <end position="402"/>
    </location>
</feature>
<dbReference type="EC" id="5.6.2.3" evidence="1"/>
<name>A0A8B8FF43_9HEMI</name>
<dbReference type="GeneID" id="112682930"/>
<dbReference type="GO" id="GO:0043139">
    <property type="term" value="F:5'-3' DNA helicase activity"/>
    <property type="evidence" value="ECO:0007669"/>
    <property type="project" value="UniProtKB-EC"/>
</dbReference>
<dbReference type="GO" id="GO:0005524">
    <property type="term" value="F:ATP binding"/>
    <property type="evidence" value="ECO:0007669"/>
    <property type="project" value="UniProtKB-KW"/>
</dbReference>
<keyword evidence="1" id="KW-0233">DNA recombination</keyword>
<dbReference type="InterPro" id="IPR027417">
    <property type="entry name" value="P-loop_NTPase"/>
</dbReference>